<accession>A0ABR8CBL5</accession>
<keyword evidence="2" id="KW-1185">Reference proteome</keyword>
<reference evidence="1 2" key="1">
    <citation type="journal article" date="2020" name="ISME J.">
        <title>Comparative genomics reveals insights into cyanobacterial evolution and habitat adaptation.</title>
        <authorList>
            <person name="Chen M.Y."/>
            <person name="Teng W.K."/>
            <person name="Zhao L."/>
            <person name="Hu C.X."/>
            <person name="Zhou Y.K."/>
            <person name="Han B.P."/>
            <person name="Song L.R."/>
            <person name="Shu W.S."/>
        </authorList>
    </citation>
    <scope>NUCLEOTIDE SEQUENCE [LARGE SCALE GENOMIC DNA]</scope>
    <source>
        <strain evidence="1 2">FACHB-1050</strain>
    </source>
</reference>
<sequence length="485" mass="55854">MTQQILLPLLEGMALFQEFDAFPGGSRVLSTPAFWASFLFRPLEEDPQQLSDAVADSECWTSRVRNILIQYRTSEKALHRKVDVLMRSISNDTHHYLTGYLSVKQIWLSASRNTPAFIDRDLFLCFLKDWIFQDWVLIDYLTDPILECETVCYLVSERIQTRLIQLSTTNLTKEVTVYEEESDTKQSDPTRLLWSLRLLQEEVLQGQERLQIILNEVIVGVDGGEHNNWYFSDMLTLTHRQTMMRLSLELVEIETNEYNRLIVRKTVSTERKNDSIGEILDIYLSAPAPIDAELGVTPGWMTVYFLPEYLSVVVLALRENQPMLSVPSTGIPNDKLDMLRFAVAKVVSTESTRRELTRLGYEQLERLDDIYYNTPLKEFSEHVRQIYTFYALNLVSEEHVAEVEVMMSQKGLYQILGKNGDLLNALAKITLVAPMLGASNREAVYKITSREGIELDSVLLQLHKRQEETGMKLLFEKDGVTLFLV</sequence>
<dbReference type="EMBL" id="JACJQY010000023">
    <property type="protein sequence ID" value="MBD2318054.1"/>
    <property type="molecule type" value="Genomic_DNA"/>
</dbReference>
<protein>
    <submittedName>
        <fullName evidence="1">Uncharacterized protein</fullName>
    </submittedName>
</protein>
<organism evidence="1 2">
    <name type="scientific">Phormidium tenue FACHB-1050</name>
    <dbReference type="NCBI Taxonomy" id="2692857"/>
    <lineage>
        <taxon>Bacteria</taxon>
        <taxon>Bacillati</taxon>
        <taxon>Cyanobacteriota</taxon>
        <taxon>Cyanophyceae</taxon>
        <taxon>Oscillatoriophycideae</taxon>
        <taxon>Oscillatoriales</taxon>
        <taxon>Oscillatoriaceae</taxon>
        <taxon>Phormidium</taxon>
    </lineage>
</organism>
<evidence type="ECO:0000313" key="1">
    <source>
        <dbReference type="EMBL" id="MBD2318054.1"/>
    </source>
</evidence>
<comment type="caution">
    <text evidence="1">The sequence shown here is derived from an EMBL/GenBank/DDBJ whole genome shotgun (WGS) entry which is preliminary data.</text>
</comment>
<proteinExistence type="predicted"/>
<dbReference type="Proteomes" id="UP000618445">
    <property type="component" value="Unassembled WGS sequence"/>
</dbReference>
<evidence type="ECO:0000313" key="2">
    <source>
        <dbReference type="Proteomes" id="UP000618445"/>
    </source>
</evidence>
<gene>
    <name evidence="1" type="ORF">H6G05_14515</name>
</gene>
<dbReference type="RefSeq" id="WP_190578853.1">
    <property type="nucleotide sequence ID" value="NZ_CAWPQU010000016.1"/>
</dbReference>
<name>A0ABR8CBL5_9CYAN</name>